<dbReference type="NCBIfam" id="TIGR00229">
    <property type="entry name" value="sensory_box"/>
    <property type="match status" value="3"/>
</dbReference>
<keyword evidence="3 7" id="KW-0597">Phosphoprotein</keyword>
<dbReference type="Pfam" id="PF08447">
    <property type="entry name" value="PAS_3"/>
    <property type="match status" value="2"/>
</dbReference>
<dbReference type="SUPFAM" id="SSF46894">
    <property type="entry name" value="C-terminal effector domain of the bipartite response regulators"/>
    <property type="match status" value="1"/>
</dbReference>
<keyword evidence="14" id="KW-1185">Reference proteome</keyword>
<dbReference type="SMART" id="SM00421">
    <property type="entry name" value="HTH_LUXR"/>
    <property type="match status" value="1"/>
</dbReference>
<dbReference type="CDD" id="cd06170">
    <property type="entry name" value="LuxR_C_like"/>
    <property type="match status" value="1"/>
</dbReference>
<dbReference type="InterPro" id="IPR052162">
    <property type="entry name" value="Sensor_kinase/Photoreceptor"/>
</dbReference>
<dbReference type="EC" id="2.7.13.3" evidence="2"/>
<dbReference type="EMBL" id="JBHLUN010000001">
    <property type="protein sequence ID" value="MFC0406715.1"/>
    <property type="molecule type" value="Genomic_DNA"/>
</dbReference>
<dbReference type="InterPro" id="IPR036388">
    <property type="entry name" value="WH-like_DNA-bd_sf"/>
</dbReference>
<evidence type="ECO:0000256" key="6">
    <source>
        <dbReference type="ARBA" id="ARBA00023125"/>
    </source>
</evidence>
<reference evidence="13 14" key="1">
    <citation type="submission" date="2024-09" db="EMBL/GenBank/DDBJ databases">
        <authorList>
            <person name="Sun Q."/>
            <person name="Mori K."/>
        </authorList>
    </citation>
    <scope>NUCLEOTIDE SEQUENCE [LARGE SCALE GENOMIC DNA]</scope>
    <source>
        <strain evidence="13 14">TBRC 5777</strain>
    </source>
</reference>
<accession>A0ABV6JML5</accession>
<gene>
    <name evidence="13" type="ORF">ACFFGY_00545</name>
</gene>
<dbReference type="Pfam" id="PF00196">
    <property type="entry name" value="GerE"/>
    <property type="match status" value="1"/>
</dbReference>
<evidence type="ECO:0000259" key="12">
    <source>
        <dbReference type="PROSITE" id="PS50113"/>
    </source>
</evidence>
<dbReference type="InterPro" id="IPR000792">
    <property type="entry name" value="Tscrpt_reg_LuxR_C"/>
</dbReference>
<dbReference type="Proteomes" id="UP001589865">
    <property type="component" value="Unassembled WGS sequence"/>
</dbReference>
<feature type="domain" description="PAC" evidence="12">
    <location>
        <begin position="490"/>
        <end position="542"/>
    </location>
</feature>
<evidence type="ECO:0000256" key="2">
    <source>
        <dbReference type="ARBA" id="ARBA00012438"/>
    </source>
</evidence>
<name>A0ABV6JML5_9PROT</name>
<dbReference type="RefSeq" id="WP_377042392.1">
    <property type="nucleotide sequence ID" value="NZ_JBHLUN010000001.1"/>
</dbReference>
<dbReference type="SMART" id="SM00086">
    <property type="entry name" value="PAC"/>
    <property type="match status" value="5"/>
</dbReference>
<dbReference type="PROSITE" id="PS50113">
    <property type="entry name" value="PAC"/>
    <property type="match status" value="4"/>
</dbReference>
<evidence type="ECO:0000256" key="1">
    <source>
        <dbReference type="ARBA" id="ARBA00000085"/>
    </source>
</evidence>
<sequence length="873" mass="95236">MTLDIPRSAAGLGDSEAAFAAIASAAVRQAPTFVGLCDAQLRLSFLNAAGRVMVGLSSGADITAYALLDFFAPQHRRVVAEIGLPTMLREGQWEGELCFRHFTDPSRQMEVRWSAFALRDETGDLIGAACFTNDISARKQAEQALRSQQMLLASVLNNLPLGIGVYDRHGDLIHSNQRMRDYTSLARLPSRDPVSSRRWRSYDADNQPIPPDRYPGARALRGEVVTPGVDFLYCEQGAAERWMRISAVPFRPEGEEPSGAIVVVQDVDDLKRAAERVELAGAELASQSRFFQATLSSIPDFVYAFDPQRRFVYANQAMLALFGLSMEEMLGRTFADLNYPRDLAERLEAHIDRVLSVGATVQDEVFYRSPTGYGAYFAFLWGPVYAEDGSIELVVGVSRDTTERRAMEEALKKNETRLRAATELVGLGIYSWNPVTGVLDWDDRLRAMWGLPSNVPVDTAVFEAGIHPDDLARVQDAIAACADPAGDGHYNIEYRVIGRDDGVTRHIATSGRATFEQGRAISFIGAAIDVSAHRRTEAAIQASEAQFRSFTEHSSNLIWIGDPVAGTIVYRSAAFERIWGLPCDNAPTALADWIEAVHPDDRQQVERALATVRAGEVAQYEYRIIRPGDGKIRWLRDTSFPIRDENGAVSRIGGIAEDLTPEDNHQVYLVSTKAAEARHLVGLVRSVGYRARSFESASAFLDIAPVLAPGCVLVDLRGAKLQGLSIPRELKARSSALPAILLDGPAADVASAVTAMKAGAIDYLTMTDDESLRGRIANAVAECHGAARPAARDESAASRVERLTPRERDVLLGLVEGGTNKTIGKKLGISPRTVELHRAQVMNRLNAGSLTELLQIALAAGIKPVTRVSTPLG</sequence>
<evidence type="ECO:0000259" key="10">
    <source>
        <dbReference type="PROSITE" id="PS50110"/>
    </source>
</evidence>
<dbReference type="InterPro" id="IPR000014">
    <property type="entry name" value="PAS"/>
</dbReference>
<feature type="domain" description="Response regulatory" evidence="10">
    <location>
        <begin position="666"/>
        <end position="781"/>
    </location>
</feature>
<dbReference type="Pfam" id="PF08448">
    <property type="entry name" value="PAS_4"/>
    <property type="match status" value="2"/>
</dbReference>
<feature type="domain" description="PAS" evidence="11">
    <location>
        <begin position="543"/>
        <end position="616"/>
    </location>
</feature>
<dbReference type="PRINTS" id="PR00038">
    <property type="entry name" value="HTHLUXR"/>
</dbReference>
<dbReference type="SUPFAM" id="SSF52172">
    <property type="entry name" value="CheY-like"/>
    <property type="match status" value="1"/>
</dbReference>
<evidence type="ECO:0000256" key="5">
    <source>
        <dbReference type="ARBA" id="ARBA00022777"/>
    </source>
</evidence>
<dbReference type="InterPro" id="IPR013655">
    <property type="entry name" value="PAS_fold_3"/>
</dbReference>
<dbReference type="InterPro" id="IPR001610">
    <property type="entry name" value="PAC"/>
</dbReference>
<keyword evidence="4" id="KW-0808">Transferase</keyword>
<feature type="region of interest" description="Disordered" evidence="8">
    <location>
        <begin position="196"/>
        <end position="215"/>
    </location>
</feature>
<keyword evidence="5" id="KW-0418">Kinase</keyword>
<dbReference type="Gene3D" id="1.10.10.10">
    <property type="entry name" value="Winged helix-like DNA-binding domain superfamily/Winged helix DNA-binding domain"/>
    <property type="match status" value="1"/>
</dbReference>
<feature type="domain" description="PAS" evidence="11">
    <location>
        <begin position="287"/>
        <end position="358"/>
    </location>
</feature>
<dbReference type="InterPro" id="IPR000700">
    <property type="entry name" value="PAS-assoc_C"/>
</dbReference>
<dbReference type="InterPro" id="IPR011006">
    <property type="entry name" value="CheY-like_superfamily"/>
</dbReference>
<comment type="caution">
    <text evidence="13">The sequence shown here is derived from an EMBL/GenBank/DDBJ whole genome shotgun (WGS) entry which is preliminary data.</text>
</comment>
<evidence type="ECO:0000256" key="4">
    <source>
        <dbReference type="ARBA" id="ARBA00022679"/>
    </source>
</evidence>
<feature type="domain" description="HTH luxR-type" evidence="9">
    <location>
        <begin position="796"/>
        <end position="861"/>
    </location>
</feature>
<dbReference type="PANTHER" id="PTHR43304">
    <property type="entry name" value="PHYTOCHROME-LIKE PROTEIN CPH1"/>
    <property type="match status" value="1"/>
</dbReference>
<dbReference type="InterPro" id="IPR013656">
    <property type="entry name" value="PAS_4"/>
</dbReference>
<dbReference type="SMART" id="SM00091">
    <property type="entry name" value="PAS"/>
    <property type="match status" value="5"/>
</dbReference>
<organism evidence="13 14">
    <name type="scientific">Roseomonas elaeocarpi</name>
    <dbReference type="NCBI Taxonomy" id="907779"/>
    <lineage>
        <taxon>Bacteria</taxon>
        <taxon>Pseudomonadati</taxon>
        <taxon>Pseudomonadota</taxon>
        <taxon>Alphaproteobacteria</taxon>
        <taxon>Acetobacterales</taxon>
        <taxon>Roseomonadaceae</taxon>
        <taxon>Roseomonas</taxon>
    </lineage>
</organism>
<comment type="catalytic activity">
    <reaction evidence="1">
        <text>ATP + protein L-histidine = ADP + protein N-phospho-L-histidine.</text>
        <dbReference type="EC" id="2.7.13.3"/>
    </reaction>
</comment>
<proteinExistence type="predicted"/>
<dbReference type="PROSITE" id="PS50110">
    <property type="entry name" value="RESPONSE_REGULATORY"/>
    <property type="match status" value="1"/>
</dbReference>
<dbReference type="InterPro" id="IPR035965">
    <property type="entry name" value="PAS-like_dom_sf"/>
</dbReference>
<evidence type="ECO:0000256" key="7">
    <source>
        <dbReference type="PROSITE-ProRule" id="PRU00169"/>
    </source>
</evidence>
<evidence type="ECO:0000256" key="3">
    <source>
        <dbReference type="ARBA" id="ARBA00022553"/>
    </source>
</evidence>
<feature type="domain" description="PAC" evidence="12">
    <location>
        <begin position="618"/>
        <end position="671"/>
    </location>
</feature>
<protein>
    <recommendedName>
        <fullName evidence="2">histidine kinase</fullName>
        <ecNumber evidence="2">2.7.13.3</ecNumber>
    </recommendedName>
</protein>
<evidence type="ECO:0000313" key="14">
    <source>
        <dbReference type="Proteomes" id="UP001589865"/>
    </source>
</evidence>
<dbReference type="PROSITE" id="PS50112">
    <property type="entry name" value="PAS"/>
    <property type="match status" value="2"/>
</dbReference>
<evidence type="ECO:0000259" key="9">
    <source>
        <dbReference type="PROSITE" id="PS50043"/>
    </source>
</evidence>
<dbReference type="Gene3D" id="3.30.450.20">
    <property type="entry name" value="PAS domain"/>
    <property type="match status" value="5"/>
</dbReference>
<evidence type="ECO:0000256" key="8">
    <source>
        <dbReference type="SAM" id="MobiDB-lite"/>
    </source>
</evidence>
<feature type="modified residue" description="4-aspartylphosphate" evidence="7">
    <location>
        <position position="715"/>
    </location>
</feature>
<feature type="domain" description="PAC" evidence="12">
    <location>
        <begin position="361"/>
        <end position="413"/>
    </location>
</feature>
<evidence type="ECO:0000259" key="11">
    <source>
        <dbReference type="PROSITE" id="PS50112"/>
    </source>
</evidence>
<dbReference type="SUPFAM" id="SSF55785">
    <property type="entry name" value="PYP-like sensor domain (PAS domain)"/>
    <property type="match status" value="5"/>
</dbReference>
<dbReference type="CDD" id="cd00130">
    <property type="entry name" value="PAS"/>
    <property type="match status" value="3"/>
</dbReference>
<feature type="domain" description="PAC" evidence="12">
    <location>
        <begin position="93"/>
        <end position="147"/>
    </location>
</feature>
<dbReference type="PROSITE" id="PS50043">
    <property type="entry name" value="HTH_LUXR_2"/>
    <property type="match status" value="1"/>
</dbReference>
<dbReference type="InterPro" id="IPR016032">
    <property type="entry name" value="Sig_transdc_resp-reg_C-effctor"/>
</dbReference>
<dbReference type="PANTHER" id="PTHR43304:SF1">
    <property type="entry name" value="PAC DOMAIN-CONTAINING PROTEIN"/>
    <property type="match status" value="1"/>
</dbReference>
<dbReference type="Gene3D" id="3.40.50.2300">
    <property type="match status" value="1"/>
</dbReference>
<dbReference type="InterPro" id="IPR001789">
    <property type="entry name" value="Sig_transdc_resp-reg_receiver"/>
</dbReference>
<evidence type="ECO:0000313" key="13">
    <source>
        <dbReference type="EMBL" id="MFC0406715.1"/>
    </source>
</evidence>
<keyword evidence="6" id="KW-0238">DNA-binding</keyword>